<sequence length="371" mass="42317">MNQQIGSVQSGRLISLDVMRGMIMIFLAAESAQLYEASYSLPLPNLLHSLVEQFFHHPWHGLRFWDLVQPAFMTIAGTAMYLSYHQKNKKGITWSQNFKHILWRSLKLFFLGVALHCIYAGHLVWELWNVLTQLAVTSIIAYLIIRKSPVFQITLSVLLILLTDLLYRLIAIPGFSEPYSEFYNFGAYMDTLLMGKINPDGWVAINFIPTAAHTIWGVLMGKLVVSEKPARVKLQLLLTAGLSCLAIGYALDGLNITPIIKRISTGSFVFASGGWVIFIFACLYWFIDLRKNNKWSWIATVFGMNAIFIYLFFESVGCQWLNPAIGIFVKGFCTPLQLSATIQEVISSLVVLITEWYLCRWLFKKKLFFKL</sequence>
<name>A0A5J4S124_9ZZZZ</name>
<feature type="transmembrane region" description="Helical" evidence="1">
    <location>
        <begin position="345"/>
        <end position="363"/>
    </location>
</feature>
<feature type="transmembrane region" description="Helical" evidence="1">
    <location>
        <begin position="202"/>
        <end position="225"/>
    </location>
</feature>
<comment type="caution">
    <text evidence="2">The sequence shown here is derived from an EMBL/GenBank/DDBJ whole genome shotgun (WGS) entry which is preliminary data.</text>
</comment>
<feature type="transmembrane region" description="Helical" evidence="1">
    <location>
        <begin position="127"/>
        <end position="145"/>
    </location>
</feature>
<dbReference type="PANTHER" id="PTHR31061:SF24">
    <property type="entry name" value="LD22376P"/>
    <property type="match status" value="1"/>
</dbReference>
<proteinExistence type="predicted"/>
<keyword evidence="1" id="KW-0472">Membrane</keyword>
<organism evidence="2">
    <name type="scientific">termite gut metagenome</name>
    <dbReference type="NCBI Taxonomy" id="433724"/>
    <lineage>
        <taxon>unclassified sequences</taxon>
        <taxon>metagenomes</taxon>
        <taxon>organismal metagenomes</taxon>
    </lineage>
</organism>
<feature type="transmembrane region" description="Helical" evidence="1">
    <location>
        <begin position="62"/>
        <end position="84"/>
    </location>
</feature>
<dbReference type="PANTHER" id="PTHR31061">
    <property type="entry name" value="LD22376P"/>
    <property type="match status" value="1"/>
</dbReference>
<feature type="transmembrane region" description="Helical" evidence="1">
    <location>
        <begin position="157"/>
        <end position="175"/>
    </location>
</feature>
<feature type="transmembrane region" description="Helical" evidence="1">
    <location>
        <begin position="105"/>
        <end position="121"/>
    </location>
</feature>
<keyword evidence="1" id="KW-1133">Transmembrane helix</keyword>
<keyword evidence="1" id="KW-0812">Transmembrane</keyword>
<feature type="transmembrane region" description="Helical" evidence="1">
    <location>
        <begin position="232"/>
        <end position="251"/>
    </location>
</feature>
<dbReference type="AlphaFoldDB" id="A0A5J4S124"/>
<evidence type="ECO:0000256" key="1">
    <source>
        <dbReference type="SAM" id="Phobius"/>
    </source>
</evidence>
<reference evidence="2" key="1">
    <citation type="submission" date="2019-03" db="EMBL/GenBank/DDBJ databases">
        <title>Single cell metagenomics reveals metabolic interactions within the superorganism composed of flagellate Streblomastix strix and complex community of Bacteroidetes bacteria on its surface.</title>
        <authorList>
            <person name="Treitli S.C."/>
            <person name="Kolisko M."/>
            <person name="Husnik F."/>
            <person name="Keeling P."/>
            <person name="Hampl V."/>
        </authorList>
    </citation>
    <scope>NUCLEOTIDE SEQUENCE</scope>
    <source>
        <strain evidence="2">STM</strain>
    </source>
</reference>
<protein>
    <recommendedName>
        <fullName evidence="3">DUF5009 domain-containing protein</fullName>
    </recommendedName>
</protein>
<gene>
    <name evidence="2" type="ORF">EZS27_012582</name>
</gene>
<dbReference type="EMBL" id="SNRY01000533">
    <property type="protein sequence ID" value="KAA6339478.1"/>
    <property type="molecule type" value="Genomic_DNA"/>
</dbReference>
<feature type="transmembrane region" description="Helical" evidence="1">
    <location>
        <begin position="263"/>
        <end position="287"/>
    </location>
</feature>
<evidence type="ECO:0000313" key="2">
    <source>
        <dbReference type="EMBL" id="KAA6339478.1"/>
    </source>
</evidence>
<feature type="transmembrane region" description="Helical" evidence="1">
    <location>
        <begin position="294"/>
        <end position="313"/>
    </location>
</feature>
<feature type="transmembrane region" description="Helical" evidence="1">
    <location>
        <begin position="21"/>
        <end position="42"/>
    </location>
</feature>
<accession>A0A5J4S124</accession>
<evidence type="ECO:0008006" key="3">
    <source>
        <dbReference type="Google" id="ProtNLM"/>
    </source>
</evidence>